<comment type="caution">
    <text evidence="3">The sequence shown here is derived from an EMBL/GenBank/DDBJ whole genome shotgun (WGS) entry which is preliminary data.</text>
</comment>
<feature type="signal peptide" evidence="1">
    <location>
        <begin position="1"/>
        <end position="19"/>
    </location>
</feature>
<dbReference type="GO" id="GO:0045454">
    <property type="term" value="P:cell redox homeostasis"/>
    <property type="evidence" value="ECO:0007669"/>
    <property type="project" value="TreeGrafter"/>
</dbReference>
<dbReference type="SUPFAM" id="SSF52833">
    <property type="entry name" value="Thioredoxin-like"/>
    <property type="match status" value="1"/>
</dbReference>
<dbReference type="GO" id="GO:0005829">
    <property type="term" value="C:cytosol"/>
    <property type="evidence" value="ECO:0007669"/>
    <property type="project" value="TreeGrafter"/>
</dbReference>
<sequence length="128" mass="13780">MKRLLLPALMGLLATPALAAVTQVNEAGDFDAQVIQPSQQGYVLAAFMAPSCKPCEAEAEVLDKVAAERKDVTVVNVDALSLIAQTEQYKVNAMPTFVLFHGGKPGLRTAGYMDQKAFDAWLDQSLPK</sequence>
<dbReference type="AlphaFoldDB" id="A0A6L7G7A9"/>
<keyword evidence="1" id="KW-0732">Signal</keyword>
<dbReference type="Proteomes" id="UP000477911">
    <property type="component" value="Unassembled WGS sequence"/>
</dbReference>
<keyword evidence="4" id="KW-1185">Reference proteome</keyword>
<dbReference type="InterPro" id="IPR036249">
    <property type="entry name" value="Thioredoxin-like_sf"/>
</dbReference>
<dbReference type="EMBL" id="WUMU01000021">
    <property type="protein sequence ID" value="MXN19829.1"/>
    <property type="molecule type" value="Genomic_DNA"/>
</dbReference>
<reference evidence="3 4" key="1">
    <citation type="submission" date="2019-12" db="EMBL/GenBank/DDBJ databases">
        <authorList>
            <person name="Li M."/>
        </authorList>
    </citation>
    <scope>NUCLEOTIDE SEQUENCE [LARGE SCALE GENOMIC DNA]</scope>
    <source>
        <strain evidence="3 4">GBMRC 2024</strain>
    </source>
</reference>
<evidence type="ECO:0000313" key="4">
    <source>
        <dbReference type="Proteomes" id="UP000477911"/>
    </source>
</evidence>
<dbReference type="Gene3D" id="3.40.30.10">
    <property type="entry name" value="Glutaredoxin"/>
    <property type="match status" value="1"/>
</dbReference>
<dbReference type="PROSITE" id="PS51352">
    <property type="entry name" value="THIOREDOXIN_2"/>
    <property type="match status" value="1"/>
</dbReference>
<evidence type="ECO:0000259" key="2">
    <source>
        <dbReference type="PROSITE" id="PS51352"/>
    </source>
</evidence>
<accession>A0A6L7G7A9</accession>
<dbReference type="RefSeq" id="WP_160895952.1">
    <property type="nucleotide sequence ID" value="NZ_WUMU01000021.1"/>
</dbReference>
<dbReference type="GO" id="GO:0015035">
    <property type="term" value="F:protein-disulfide reductase activity"/>
    <property type="evidence" value="ECO:0007669"/>
    <property type="project" value="TreeGrafter"/>
</dbReference>
<dbReference type="PANTHER" id="PTHR45663:SF11">
    <property type="entry name" value="GEO12009P1"/>
    <property type="match status" value="1"/>
</dbReference>
<dbReference type="InterPro" id="IPR013766">
    <property type="entry name" value="Thioredoxin_domain"/>
</dbReference>
<feature type="domain" description="Thioredoxin" evidence="2">
    <location>
        <begin position="12"/>
        <end position="127"/>
    </location>
</feature>
<name>A0A6L7G7A9_9RHOB</name>
<feature type="chain" id="PRO_5026772939" description="Thioredoxin domain-containing protein" evidence="1">
    <location>
        <begin position="20"/>
        <end position="128"/>
    </location>
</feature>
<gene>
    <name evidence="3" type="ORF">GR170_18505</name>
</gene>
<dbReference type="CDD" id="cd02947">
    <property type="entry name" value="TRX_family"/>
    <property type="match status" value="1"/>
</dbReference>
<dbReference type="PANTHER" id="PTHR45663">
    <property type="entry name" value="GEO12009P1"/>
    <property type="match status" value="1"/>
</dbReference>
<organism evidence="3 4">
    <name type="scientific">Pseudooceanicola albus</name>
    <dbReference type="NCBI Taxonomy" id="2692189"/>
    <lineage>
        <taxon>Bacteria</taxon>
        <taxon>Pseudomonadati</taxon>
        <taxon>Pseudomonadota</taxon>
        <taxon>Alphaproteobacteria</taxon>
        <taxon>Rhodobacterales</taxon>
        <taxon>Paracoccaceae</taxon>
        <taxon>Pseudooceanicola</taxon>
    </lineage>
</organism>
<dbReference type="Pfam" id="PF00085">
    <property type="entry name" value="Thioredoxin"/>
    <property type="match status" value="1"/>
</dbReference>
<evidence type="ECO:0000256" key="1">
    <source>
        <dbReference type="SAM" id="SignalP"/>
    </source>
</evidence>
<evidence type="ECO:0000313" key="3">
    <source>
        <dbReference type="EMBL" id="MXN19829.1"/>
    </source>
</evidence>
<proteinExistence type="predicted"/>
<protein>
    <recommendedName>
        <fullName evidence="2">Thioredoxin domain-containing protein</fullName>
    </recommendedName>
</protein>